<gene>
    <name evidence="2" type="ORF">JZ751_016723</name>
</gene>
<feature type="compositionally biased region" description="Basic and acidic residues" evidence="1">
    <location>
        <begin position="1"/>
        <end position="10"/>
    </location>
</feature>
<proteinExistence type="predicted"/>
<reference evidence="2" key="1">
    <citation type="thesis" date="2021" institute="BYU ScholarsArchive" country="Provo, UT, USA">
        <title>Applications of and Algorithms for Genome Assembly and Genomic Analyses with an Emphasis on Marine Teleosts.</title>
        <authorList>
            <person name="Pickett B.D."/>
        </authorList>
    </citation>
    <scope>NUCLEOTIDE SEQUENCE</scope>
    <source>
        <strain evidence="2">HI-2016</strain>
    </source>
</reference>
<organism evidence="2 3">
    <name type="scientific">Albula glossodonta</name>
    <name type="common">roundjaw bonefish</name>
    <dbReference type="NCBI Taxonomy" id="121402"/>
    <lineage>
        <taxon>Eukaryota</taxon>
        <taxon>Metazoa</taxon>
        <taxon>Chordata</taxon>
        <taxon>Craniata</taxon>
        <taxon>Vertebrata</taxon>
        <taxon>Euteleostomi</taxon>
        <taxon>Actinopterygii</taxon>
        <taxon>Neopterygii</taxon>
        <taxon>Teleostei</taxon>
        <taxon>Albuliformes</taxon>
        <taxon>Albulidae</taxon>
        <taxon>Albula</taxon>
    </lineage>
</organism>
<dbReference type="EMBL" id="JAFBMS010000029">
    <property type="protein sequence ID" value="KAG9342221.1"/>
    <property type="molecule type" value="Genomic_DNA"/>
</dbReference>
<comment type="caution">
    <text evidence="2">The sequence shown here is derived from an EMBL/GenBank/DDBJ whole genome shotgun (WGS) entry which is preliminary data.</text>
</comment>
<protein>
    <submittedName>
        <fullName evidence="2">Uncharacterized protein</fullName>
    </submittedName>
</protein>
<evidence type="ECO:0000313" key="3">
    <source>
        <dbReference type="Proteomes" id="UP000824540"/>
    </source>
</evidence>
<feature type="region of interest" description="Disordered" evidence="1">
    <location>
        <begin position="1"/>
        <end position="66"/>
    </location>
</feature>
<dbReference type="AlphaFoldDB" id="A0A8T2NT01"/>
<evidence type="ECO:0000313" key="2">
    <source>
        <dbReference type="EMBL" id="KAG9342221.1"/>
    </source>
</evidence>
<accession>A0A8T2NT01</accession>
<feature type="compositionally biased region" description="Basic and acidic residues" evidence="1">
    <location>
        <begin position="35"/>
        <end position="66"/>
    </location>
</feature>
<name>A0A8T2NT01_9TELE</name>
<dbReference type="Proteomes" id="UP000824540">
    <property type="component" value="Unassembled WGS sequence"/>
</dbReference>
<keyword evidence="3" id="KW-1185">Reference proteome</keyword>
<evidence type="ECO:0000256" key="1">
    <source>
        <dbReference type="SAM" id="MobiDB-lite"/>
    </source>
</evidence>
<sequence length="66" mass="8000">MLIEKEHKYVTDTQPEGTHGPTWRENNTPKKKKKKEEEEKHLIHREQEKRPKNRNRERVGAKKGEK</sequence>